<dbReference type="PANTHER" id="PTHR23196:SF1">
    <property type="entry name" value="PAX-INTERACTING PROTEIN 1"/>
    <property type="match status" value="1"/>
</dbReference>
<dbReference type="SUPFAM" id="SSF52113">
    <property type="entry name" value="BRCT domain"/>
    <property type="match status" value="2"/>
</dbReference>
<evidence type="ECO:0000313" key="8">
    <source>
        <dbReference type="EMBL" id="MEQ2216170.1"/>
    </source>
</evidence>
<dbReference type="CDD" id="cd17711">
    <property type="entry name" value="BRCT_PAXIP1_rpt3"/>
    <property type="match status" value="1"/>
</dbReference>
<reference evidence="8 9" key="1">
    <citation type="submission" date="2021-06" db="EMBL/GenBank/DDBJ databases">
        <authorList>
            <person name="Palmer J.M."/>
        </authorList>
    </citation>
    <scope>NUCLEOTIDE SEQUENCE [LARGE SCALE GENOMIC DNA]</scope>
    <source>
        <strain evidence="8 9">XC_2019</strain>
        <tissue evidence="8">Muscle</tissue>
    </source>
</reference>
<evidence type="ECO:0000256" key="3">
    <source>
        <dbReference type="ARBA" id="ARBA00023242"/>
    </source>
</evidence>
<dbReference type="Proteomes" id="UP001434883">
    <property type="component" value="Unassembled WGS sequence"/>
</dbReference>
<organism evidence="8 9">
    <name type="scientific">Xenoophorus captivus</name>
    <dbReference type="NCBI Taxonomy" id="1517983"/>
    <lineage>
        <taxon>Eukaryota</taxon>
        <taxon>Metazoa</taxon>
        <taxon>Chordata</taxon>
        <taxon>Craniata</taxon>
        <taxon>Vertebrata</taxon>
        <taxon>Euteleostomi</taxon>
        <taxon>Actinopterygii</taxon>
        <taxon>Neopterygii</taxon>
        <taxon>Teleostei</taxon>
        <taxon>Neoteleostei</taxon>
        <taxon>Acanthomorphata</taxon>
        <taxon>Ovalentaria</taxon>
        <taxon>Atherinomorphae</taxon>
        <taxon>Cyprinodontiformes</taxon>
        <taxon>Goodeidae</taxon>
        <taxon>Xenoophorus</taxon>
    </lineage>
</organism>
<dbReference type="CDD" id="cd17730">
    <property type="entry name" value="BRCT_PAXIP1_rpt4"/>
    <property type="match status" value="1"/>
</dbReference>
<evidence type="ECO:0000256" key="6">
    <source>
        <dbReference type="SAM" id="MobiDB-lite"/>
    </source>
</evidence>
<evidence type="ECO:0000256" key="1">
    <source>
        <dbReference type="ARBA" id="ARBA00004123"/>
    </source>
</evidence>
<feature type="compositionally biased region" description="Basic and acidic residues" evidence="6">
    <location>
        <begin position="75"/>
        <end position="86"/>
    </location>
</feature>
<keyword evidence="2" id="KW-0227">DNA damage</keyword>
<evidence type="ECO:0000259" key="7">
    <source>
        <dbReference type="PROSITE" id="PS50172"/>
    </source>
</evidence>
<dbReference type="Pfam" id="PF12738">
    <property type="entry name" value="PTCB-BRCT"/>
    <property type="match status" value="1"/>
</dbReference>
<dbReference type="EMBL" id="JAHRIN010069722">
    <property type="protein sequence ID" value="MEQ2216170.1"/>
    <property type="molecule type" value="Genomic_DNA"/>
</dbReference>
<keyword evidence="9" id="KW-1185">Reference proteome</keyword>
<sequence>KSRKDESLYHPRLTYVEPEEEESEAESYDMRSHSNGSYSPRHSRPSSGGSSGEESSPRRRPGPKRLNSISPTSPRKPELHSERMFDDSDDDSSTEKEGTNLNWTPAEVVTPPTVAIPTGIPRRRVGPAGCKDPVSSTGSGLINLCATVPPVPGSGGALPAEARAAQQGQFHFSVSGGSGPEGMPGWSPAIRTLRNITNNSDMQPANRPVVAHVIQACGGVVDPTLTSRCTHLLCESQVSNMYVQALREGKRCVTAHWLSTVLKKKKMVPPHRTLHLPFAFPPGAKPCSQHILSVTGFVDADRDDLKLMAYLAGARYTGYLCRGNTVLICKAPSGMKYEKAKEWKIPCVNAQWLCDILLGNFEALRQIQHSRYCAYTQLEPLMPNPQLVQNLLGMSNRIQHNGNKHCNR</sequence>
<dbReference type="InterPro" id="IPR001357">
    <property type="entry name" value="BRCT_dom"/>
</dbReference>
<feature type="compositionally biased region" description="Acidic residues" evidence="6">
    <location>
        <begin position="17"/>
        <end position="27"/>
    </location>
</feature>
<dbReference type="InterPro" id="IPR036420">
    <property type="entry name" value="BRCT_dom_sf"/>
</dbReference>
<comment type="subcellular location">
    <subcellularLocation>
        <location evidence="1">Nucleus</location>
    </subcellularLocation>
</comment>
<accession>A0ABV0S7J1</accession>
<proteinExistence type="predicted"/>
<dbReference type="Pfam" id="PF00533">
    <property type="entry name" value="BRCT"/>
    <property type="match status" value="1"/>
</dbReference>
<evidence type="ECO:0000256" key="4">
    <source>
        <dbReference type="ARBA" id="ARBA00023858"/>
    </source>
</evidence>
<evidence type="ECO:0000256" key="5">
    <source>
        <dbReference type="ARBA" id="ARBA00030146"/>
    </source>
</evidence>
<gene>
    <name evidence="8" type="ORF">XENOCAPTIV_011784</name>
</gene>
<dbReference type="PROSITE" id="PS50172">
    <property type="entry name" value="BRCT"/>
    <property type="match status" value="1"/>
</dbReference>
<dbReference type="PANTHER" id="PTHR23196">
    <property type="entry name" value="PAX TRANSCRIPTION ACTIVATION DOMAIN INTERACTING PROTEIN"/>
    <property type="match status" value="1"/>
</dbReference>
<evidence type="ECO:0000313" key="9">
    <source>
        <dbReference type="Proteomes" id="UP001434883"/>
    </source>
</evidence>
<name>A0ABV0S7J1_9TELE</name>
<comment type="caution">
    <text evidence="8">The sequence shown here is derived from an EMBL/GenBank/DDBJ whole genome shotgun (WGS) entry which is preliminary data.</text>
</comment>
<feature type="compositionally biased region" description="Low complexity" evidence="6">
    <location>
        <begin position="36"/>
        <end position="54"/>
    </location>
</feature>
<feature type="domain" description="BRCT" evidence="7">
    <location>
        <begin position="196"/>
        <end position="275"/>
    </location>
</feature>
<evidence type="ECO:0000256" key="2">
    <source>
        <dbReference type="ARBA" id="ARBA00022763"/>
    </source>
</evidence>
<feature type="non-terminal residue" evidence="8">
    <location>
        <position position="1"/>
    </location>
</feature>
<dbReference type="SMART" id="SM00292">
    <property type="entry name" value="BRCT"/>
    <property type="match status" value="2"/>
</dbReference>
<dbReference type="InterPro" id="IPR051579">
    <property type="entry name" value="DDR_Transcriptional_Reg"/>
</dbReference>
<dbReference type="Gene3D" id="3.40.50.10190">
    <property type="entry name" value="BRCT domain"/>
    <property type="match status" value="2"/>
</dbReference>
<keyword evidence="3" id="KW-0539">Nucleus</keyword>
<feature type="region of interest" description="Disordered" evidence="6">
    <location>
        <begin position="1"/>
        <end position="106"/>
    </location>
</feature>
<protein>
    <recommendedName>
        <fullName evidence="4">PAX-interacting protein 1</fullName>
    </recommendedName>
    <alternativeName>
        <fullName evidence="5">PAX transactivation activation domain-interacting protein</fullName>
    </alternativeName>
</protein>